<evidence type="ECO:0000313" key="10">
    <source>
        <dbReference type="Proteomes" id="UP000619534"/>
    </source>
</evidence>
<organism evidence="9 10">
    <name type="scientific">Thalassobacillus devorans</name>
    <dbReference type="NCBI Taxonomy" id="279813"/>
    <lineage>
        <taxon>Bacteria</taxon>
        <taxon>Bacillati</taxon>
        <taxon>Bacillota</taxon>
        <taxon>Bacilli</taxon>
        <taxon>Bacillales</taxon>
        <taxon>Bacillaceae</taxon>
        <taxon>Thalassobacillus</taxon>
    </lineage>
</organism>
<dbReference type="PANTHER" id="PTHR31290">
    <property type="entry name" value="UV-DAMAGE ENDONUCLEASE"/>
    <property type="match status" value="1"/>
</dbReference>
<dbReference type="InterPro" id="IPR004601">
    <property type="entry name" value="UvdE"/>
</dbReference>
<comment type="function">
    <text evidence="8">Component in a DNA repair pathway. Removal of UV-light damaged nucleotides. Recognizes pyrimidine dimers and cleave a phosphodiester bond immediately 5' to the lesion.</text>
</comment>
<dbReference type="InterPro" id="IPR036237">
    <property type="entry name" value="Xyl_isomerase-like_sf"/>
</dbReference>
<gene>
    <name evidence="8 9" type="primary">uvsE</name>
    <name evidence="9" type="ORF">GCM10007216_33720</name>
</gene>
<evidence type="ECO:0000313" key="9">
    <source>
        <dbReference type="EMBL" id="GGD00226.1"/>
    </source>
</evidence>
<evidence type="ECO:0000256" key="6">
    <source>
        <dbReference type="ARBA" id="ARBA00023204"/>
    </source>
</evidence>
<evidence type="ECO:0000256" key="5">
    <source>
        <dbReference type="ARBA" id="ARBA00022801"/>
    </source>
</evidence>
<reference evidence="10" key="1">
    <citation type="journal article" date="2019" name="Int. J. Syst. Evol. Microbiol.">
        <title>The Global Catalogue of Microorganisms (GCM) 10K type strain sequencing project: providing services to taxonomists for standard genome sequencing and annotation.</title>
        <authorList>
            <consortium name="The Broad Institute Genomics Platform"/>
            <consortium name="The Broad Institute Genome Sequencing Center for Infectious Disease"/>
            <person name="Wu L."/>
            <person name="Ma J."/>
        </authorList>
    </citation>
    <scope>NUCLEOTIDE SEQUENCE [LARGE SCALE GENOMIC DNA]</scope>
    <source>
        <strain evidence="10">CCM 7282</strain>
    </source>
</reference>
<dbReference type="HAMAP" id="MF_00606">
    <property type="entry name" value="UV_endonuclease"/>
    <property type="match status" value="1"/>
</dbReference>
<accession>A0ABQ1PNQ7</accession>
<dbReference type="RefSeq" id="WP_062438639.1">
    <property type="nucleotide sequence ID" value="NZ_BMCJ01000007.1"/>
</dbReference>
<evidence type="ECO:0000256" key="1">
    <source>
        <dbReference type="ARBA" id="ARBA00022722"/>
    </source>
</evidence>
<evidence type="ECO:0000256" key="2">
    <source>
        <dbReference type="ARBA" id="ARBA00022759"/>
    </source>
</evidence>
<dbReference type="GO" id="GO:0004519">
    <property type="term" value="F:endonuclease activity"/>
    <property type="evidence" value="ECO:0007669"/>
    <property type="project" value="UniProtKB-KW"/>
</dbReference>
<dbReference type="NCBIfam" id="TIGR00629">
    <property type="entry name" value="uvde"/>
    <property type="match status" value="1"/>
</dbReference>
<keyword evidence="2 8" id="KW-0255">Endonuclease</keyword>
<comment type="caution">
    <text evidence="9">The sequence shown here is derived from an EMBL/GenBank/DDBJ whole genome shotgun (WGS) entry which is preliminary data.</text>
</comment>
<evidence type="ECO:0000256" key="4">
    <source>
        <dbReference type="ARBA" id="ARBA00022769"/>
    </source>
</evidence>
<evidence type="ECO:0000256" key="3">
    <source>
        <dbReference type="ARBA" id="ARBA00022763"/>
    </source>
</evidence>
<keyword evidence="5 8" id="KW-0378">Hydrolase</keyword>
<protein>
    <recommendedName>
        <fullName evidence="8">UV DNA damage endonuclease</fullName>
        <shortName evidence="8">UV-endonuclease</shortName>
        <shortName evidence="8">UVED</shortName>
        <ecNumber evidence="8">3.-.-.-</ecNumber>
    </recommendedName>
</protein>
<proteinExistence type="inferred from homology"/>
<keyword evidence="4 8" id="KW-0228">DNA excision</keyword>
<comment type="similarity">
    <text evidence="8">Belongs to the uve1/UvsE family.</text>
</comment>
<keyword evidence="1 8" id="KW-0540">Nuclease</keyword>
<dbReference type="PANTHER" id="PTHR31290:SF5">
    <property type="entry name" value="UV-DAMAGE ENDONUCLEASE"/>
    <property type="match status" value="1"/>
</dbReference>
<sequence length="318" mass="36926">MIIRFGYVAHALNLWNASPQKTMTFSRWKQLGEEERKAKLHEITRKNLHHTLRALHYNIAHEIKLYRLSSSIVPLATHEEVDWDYITPFRELYEAIGELVKKHEIRTSFHPNQFTLFTSDKPHVTRNAVRDMEYHYSVAEAMGLEQELSINIHVGGAYGNKKEAVGRFHDNLIQLPDHIKKQMTLENDDKTYTAGETLDICEQESIPLMFDYHHYIANHDEGESLEAILPRFMKTWDHTRHRPKIHVSSPKSEQAFRSHADYVSLDFLQPLIKDLKRIGRSVDVMVEAKAKDRALLQLVEEMAAKRGVKRIGGATLEL</sequence>
<name>A0ABQ1PNQ7_9BACI</name>
<dbReference type="Pfam" id="PF03851">
    <property type="entry name" value="UvdE"/>
    <property type="match status" value="1"/>
</dbReference>
<evidence type="ECO:0000256" key="8">
    <source>
        <dbReference type="HAMAP-Rule" id="MF_00606"/>
    </source>
</evidence>
<dbReference type="EMBL" id="BMCJ01000007">
    <property type="protein sequence ID" value="GGD00226.1"/>
    <property type="molecule type" value="Genomic_DNA"/>
</dbReference>
<dbReference type="Proteomes" id="UP000619534">
    <property type="component" value="Unassembled WGS sequence"/>
</dbReference>
<dbReference type="InterPro" id="IPR023520">
    <property type="entry name" value="UvdE_bac"/>
</dbReference>
<keyword evidence="6 8" id="KW-0234">DNA repair</keyword>
<keyword evidence="10" id="KW-1185">Reference proteome</keyword>
<evidence type="ECO:0000256" key="7">
    <source>
        <dbReference type="ARBA" id="ARBA00025029"/>
    </source>
</evidence>
<keyword evidence="3 8" id="KW-0227">DNA damage</keyword>
<comment type="function">
    <text evidence="7">Component in a DNA repair pathway. Removal of UV LIGHT damaged nucleotides. Recognizes pyrimidine dimers and cleave a phosphodiester bond immediately 5' to the lesion.</text>
</comment>
<dbReference type="Gene3D" id="3.20.20.150">
    <property type="entry name" value="Divalent-metal-dependent TIM barrel enzymes"/>
    <property type="match status" value="1"/>
</dbReference>
<dbReference type="SUPFAM" id="SSF51658">
    <property type="entry name" value="Xylose isomerase-like"/>
    <property type="match status" value="1"/>
</dbReference>
<dbReference type="EC" id="3.-.-.-" evidence="8"/>